<evidence type="ECO:0000313" key="3">
    <source>
        <dbReference type="EMBL" id="GGO08462.1"/>
    </source>
</evidence>
<dbReference type="SMART" id="SM00710">
    <property type="entry name" value="PbH1"/>
    <property type="match status" value="8"/>
</dbReference>
<evidence type="ECO:0000313" key="4">
    <source>
        <dbReference type="Proteomes" id="UP000606653"/>
    </source>
</evidence>
<organism evidence="3 4">
    <name type="scientific">Saccharibacillus kuerlensis</name>
    <dbReference type="NCBI Taxonomy" id="459527"/>
    <lineage>
        <taxon>Bacteria</taxon>
        <taxon>Bacillati</taxon>
        <taxon>Bacillota</taxon>
        <taxon>Bacilli</taxon>
        <taxon>Bacillales</taxon>
        <taxon>Paenibacillaceae</taxon>
        <taxon>Saccharibacillus</taxon>
    </lineage>
</organism>
<reference evidence="4" key="1">
    <citation type="journal article" date="2019" name="Int. J. Syst. Evol. Microbiol.">
        <title>The Global Catalogue of Microorganisms (GCM) 10K type strain sequencing project: providing services to taxonomists for standard genome sequencing and annotation.</title>
        <authorList>
            <consortium name="The Broad Institute Genomics Platform"/>
            <consortium name="The Broad Institute Genome Sequencing Center for Infectious Disease"/>
            <person name="Wu L."/>
            <person name="Ma J."/>
        </authorList>
    </citation>
    <scope>NUCLEOTIDE SEQUENCE [LARGE SCALE GENOMIC DNA]</scope>
    <source>
        <strain evidence="4">CGMCC 1.6964</strain>
    </source>
</reference>
<dbReference type="PANTHER" id="PTHR36453">
    <property type="entry name" value="SECRETED PROTEIN-RELATED"/>
    <property type="match status" value="1"/>
</dbReference>
<accession>A0ABQ2LAJ7</accession>
<dbReference type="InterPro" id="IPR006626">
    <property type="entry name" value="PbH1"/>
</dbReference>
<dbReference type="InterPro" id="IPR024535">
    <property type="entry name" value="RHGA/B-epi-like_pectate_lyase"/>
</dbReference>
<evidence type="ECO:0000259" key="2">
    <source>
        <dbReference type="Pfam" id="PF12708"/>
    </source>
</evidence>
<gene>
    <name evidence="3" type="ORF">GCM10010969_37940</name>
</gene>
<dbReference type="Proteomes" id="UP000606653">
    <property type="component" value="Unassembled WGS sequence"/>
</dbReference>
<sequence length="375" mass="39256">MKKLSLKGKRMKWIGGVILMLAVVCLGPLSSAQAAKPANSLSVTAYGAIGNGKTDSLKAFEKTIKAAKKQGKSVYIPAGNFLLSGRLTIDGVKVIGAGAERSILTSTNSESGSIDLRGENVELQNLAHVYKKTGKRDGADAKNSITVLGASNFVIQNVRIVGAGTAGILVRDSAVDGTISNNLVKSTKADGIHITGGSQRITVEHNTVKKTGDDAIAVVSYKKDRAMTSNIVIRENSVGYASKARGISVVGGSDVLIEKNKINNTEMAGIYIAVEAGFETRNVNNVGISGNTVIKSGTRPTDDHPNVLIFASEGSINEVRFDKNIISKSVNAGIGIWGDGKIGNIYFTSNQVTNSGEGATTFKKGEIHAEGNSGF</sequence>
<feature type="signal peptide" evidence="1">
    <location>
        <begin position="1"/>
        <end position="34"/>
    </location>
</feature>
<dbReference type="Gene3D" id="2.160.20.10">
    <property type="entry name" value="Single-stranded right-handed beta-helix, Pectin lyase-like"/>
    <property type="match status" value="1"/>
</dbReference>
<comment type="caution">
    <text evidence="3">The sequence shown here is derived from an EMBL/GenBank/DDBJ whole genome shotgun (WGS) entry which is preliminary data.</text>
</comment>
<dbReference type="InterPro" id="IPR012334">
    <property type="entry name" value="Pectin_lyas_fold"/>
</dbReference>
<evidence type="ECO:0000256" key="1">
    <source>
        <dbReference type="SAM" id="SignalP"/>
    </source>
</evidence>
<dbReference type="Pfam" id="PF12708">
    <property type="entry name" value="Pect-lyase_RHGA_epim"/>
    <property type="match status" value="1"/>
</dbReference>
<dbReference type="SUPFAM" id="SSF51126">
    <property type="entry name" value="Pectin lyase-like"/>
    <property type="match status" value="1"/>
</dbReference>
<proteinExistence type="predicted"/>
<keyword evidence="4" id="KW-1185">Reference proteome</keyword>
<dbReference type="InterPro" id="IPR011050">
    <property type="entry name" value="Pectin_lyase_fold/virulence"/>
</dbReference>
<name>A0ABQ2LAJ7_9BACL</name>
<feature type="domain" description="Rhamnogalacturonase A/B/Epimerase-like pectate lyase" evidence="2">
    <location>
        <begin position="42"/>
        <end position="270"/>
    </location>
</feature>
<keyword evidence="1" id="KW-0732">Signal</keyword>
<feature type="chain" id="PRO_5046066675" description="Rhamnogalacturonase A/B/Epimerase-like pectate lyase domain-containing protein" evidence="1">
    <location>
        <begin position="35"/>
        <end position="375"/>
    </location>
</feature>
<dbReference type="EMBL" id="BMLN01000016">
    <property type="protein sequence ID" value="GGO08462.1"/>
    <property type="molecule type" value="Genomic_DNA"/>
</dbReference>
<dbReference type="PANTHER" id="PTHR36453:SF1">
    <property type="entry name" value="RIGHT HANDED BETA HELIX DOMAIN-CONTAINING PROTEIN"/>
    <property type="match status" value="1"/>
</dbReference>
<protein>
    <recommendedName>
        <fullName evidence="2">Rhamnogalacturonase A/B/Epimerase-like pectate lyase domain-containing protein</fullName>
    </recommendedName>
</protein>
<dbReference type="RefSeq" id="WP_018978400.1">
    <property type="nucleotide sequence ID" value="NZ_BMLN01000016.1"/>
</dbReference>